<reference evidence="2" key="1">
    <citation type="submission" date="2017-09" db="EMBL/GenBank/DDBJ databases">
        <title>Depth-based differentiation of microbial function through sediment-hosted aquifers and enrichment of novel symbionts in the deep terrestrial subsurface.</title>
        <authorList>
            <person name="Probst A.J."/>
            <person name="Ladd B."/>
            <person name="Jarett J.K."/>
            <person name="Geller-Mcgrath D.E."/>
            <person name="Sieber C.M.K."/>
            <person name="Emerson J.B."/>
            <person name="Anantharaman K."/>
            <person name="Thomas B.C."/>
            <person name="Malmstrom R."/>
            <person name="Stieglmeier M."/>
            <person name="Klingl A."/>
            <person name="Woyke T."/>
            <person name="Ryan C.M."/>
            <person name="Banfield J.F."/>
        </authorList>
    </citation>
    <scope>NUCLEOTIDE SEQUENCE [LARGE SCALE GENOMIC DNA]</scope>
</reference>
<dbReference type="AlphaFoldDB" id="A0A2H0U8V4"/>
<sequence>MYALLLRREDLRKQMEDVPLRPSSSARAIGDARRAALSCRIPWGTVARGAVFFAEFAIFRE</sequence>
<dbReference type="EMBL" id="PFBM01000004">
    <property type="protein sequence ID" value="PIR82838.1"/>
    <property type="molecule type" value="Genomic_DNA"/>
</dbReference>
<accession>A0A2H0U8V4</accession>
<organism evidence="1 2">
    <name type="scientific">Candidatus Kaiserbacteria bacterium CG10_big_fil_rev_8_21_14_0_10_59_10</name>
    <dbReference type="NCBI Taxonomy" id="1974612"/>
    <lineage>
        <taxon>Bacteria</taxon>
        <taxon>Candidatus Kaiseribacteriota</taxon>
    </lineage>
</organism>
<gene>
    <name evidence="1" type="ORF">COU20_00235</name>
</gene>
<evidence type="ECO:0000313" key="1">
    <source>
        <dbReference type="EMBL" id="PIR82838.1"/>
    </source>
</evidence>
<name>A0A2H0U8V4_9BACT</name>
<evidence type="ECO:0000313" key="2">
    <source>
        <dbReference type="Proteomes" id="UP000231379"/>
    </source>
</evidence>
<protein>
    <submittedName>
        <fullName evidence="1">Uncharacterized protein</fullName>
    </submittedName>
</protein>
<comment type="caution">
    <text evidence="1">The sequence shown here is derived from an EMBL/GenBank/DDBJ whole genome shotgun (WGS) entry which is preliminary data.</text>
</comment>
<proteinExistence type="predicted"/>
<dbReference type="Proteomes" id="UP000231379">
    <property type="component" value="Unassembled WGS sequence"/>
</dbReference>